<reference evidence="9 10" key="1">
    <citation type="journal article" date="2024" name="BMC Biol.">
        <title>Comparative genomics of Ascetosporea gives new insight into the evolutionary basis for animal parasitism in Rhizaria.</title>
        <authorList>
            <person name="Hiltunen Thoren M."/>
            <person name="Onut-Brannstrom I."/>
            <person name="Alfjorden A."/>
            <person name="Peckova H."/>
            <person name="Swords F."/>
            <person name="Hooper C."/>
            <person name="Holzer A.S."/>
            <person name="Bass D."/>
            <person name="Burki F."/>
        </authorList>
    </citation>
    <scope>NUCLEOTIDE SEQUENCE [LARGE SCALE GENOMIC DNA]</scope>
    <source>
        <strain evidence="9">20-A016</strain>
    </source>
</reference>
<organism evidence="9 10">
    <name type="scientific">Bonamia ostreae</name>
    <dbReference type="NCBI Taxonomy" id="126728"/>
    <lineage>
        <taxon>Eukaryota</taxon>
        <taxon>Sar</taxon>
        <taxon>Rhizaria</taxon>
        <taxon>Endomyxa</taxon>
        <taxon>Ascetosporea</taxon>
        <taxon>Haplosporida</taxon>
        <taxon>Bonamia</taxon>
    </lineage>
</organism>
<feature type="compositionally biased region" description="Basic residues" evidence="7">
    <location>
        <begin position="67"/>
        <end position="79"/>
    </location>
</feature>
<comment type="similarity">
    <text evidence="2">Belongs to the HOP2 family.</text>
</comment>
<dbReference type="InterPro" id="IPR010776">
    <property type="entry name" value="Hop2_WH_dom"/>
</dbReference>
<dbReference type="EMBL" id="JBDODL010000220">
    <property type="protein sequence ID" value="MES1919184.1"/>
    <property type="molecule type" value="Genomic_DNA"/>
</dbReference>
<dbReference type="Gene3D" id="1.10.10.10">
    <property type="entry name" value="Winged helix-like DNA-binding domain superfamily/Winged helix DNA-binding domain"/>
    <property type="match status" value="1"/>
</dbReference>
<feature type="coiled-coil region" evidence="6">
    <location>
        <begin position="163"/>
        <end position="223"/>
    </location>
</feature>
<evidence type="ECO:0000256" key="3">
    <source>
        <dbReference type="ARBA" id="ARBA00023172"/>
    </source>
</evidence>
<keyword evidence="5" id="KW-0469">Meiosis</keyword>
<comment type="caution">
    <text evidence="9">The sequence shown here is derived from an EMBL/GenBank/DDBJ whole genome shotgun (WGS) entry which is preliminary data.</text>
</comment>
<name>A0ABV2AIB9_9EUKA</name>
<gene>
    <name evidence="9" type="ORF">MHBO_001047</name>
</gene>
<feature type="domain" description="Homologous-pairing protein 2 winged helix" evidence="8">
    <location>
        <begin position="83"/>
        <end position="142"/>
    </location>
</feature>
<keyword evidence="10" id="KW-1185">Reference proteome</keyword>
<dbReference type="Proteomes" id="UP001439008">
    <property type="component" value="Unassembled WGS sequence"/>
</dbReference>
<keyword evidence="6" id="KW-0175">Coiled coil</keyword>
<evidence type="ECO:0000313" key="10">
    <source>
        <dbReference type="Proteomes" id="UP001439008"/>
    </source>
</evidence>
<evidence type="ECO:0000313" key="9">
    <source>
        <dbReference type="EMBL" id="MES1919184.1"/>
    </source>
</evidence>
<feature type="region of interest" description="Disordered" evidence="7">
    <location>
        <begin position="1"/>
        <end position="79"/>
    </location>
</feature>
<sequence length="284" mass="32507">MEILEISDTNESSGSDFVPDSPKIVSTTKSKRKDFKKDRELKELKQQLNKDSKNSSLTKVEPSTNKAAKKVTKTKKQNKSKIDSEKKILEFAEKTNVPFSHTNAADANKGLMPKTKMPIFLEEMAKKGLLEMKTFNKAKIFYLPQKQFEQITNEDIVQIIRKADDNQRSLSSLKSTIEKLKNQIQTLKSEMRDLEIEVALKKSNELIRNKKELIKNLTEINLNNKKTMSSKDIANLKNKILKCEKLLINRKKLAIRIAETVMGEETTKSTKQFLINLGCEVDDI</sequence>
<evidence type="ECO:0000256" key="7">
    <source>
        <dbReference type="SAM" id="MobiDB-lite"/>
    </source>
</evidence>
<keyword evidence="4" id="KW-0539">Nucleus</keyword>
<dbReference type="PANTHER" id="PTHR15938:SF0">
    <property type="entry name" value="HOMOLOGOUS-PAIRING PROTEIN 2 HOMOLOG"/>
    <property type="match status" value="1"/>
</dbReference>
<accession>A0ABV2AIB9</accession>
<protein>
    <recommendedName>
        <fullName evidence="8">Homologous-pairing protein 2 winged helix domain-containing protein</fullName>
    </recommendedName>
</protein>
<comment type="subcellular location">
    <subcellularLocation>
        <location evidence="1">Nucleus</location>
    </subcellularLocation>
</comment>
<dbReference type="PANTHER" id="PTHR15938">
    <property type="entry name" value="TBP-1 INTERACTING PROTEIN"/>
    <property type="match status" value="1"/>
</dbReference>
<proteinExistence type="inferred from homology"/>
<dbReference type="InterPro" id="IPR036388">
    <property type="entry name" value="WH-like_DNA-bd_sf"/>
</dbReference>
<evidence type="ECO:0000256" key="2">
    <source>
        <dbReference type="ARBA" id="ARBA00007922"/>
    </source>
</evidence>
<feature type="compositionally biased region" description="Basic and acidic residues" evidence="7">
    <location>
        <begin position="35"/>
        <end position="53"/>
    </location>
</feature>
<evidence type="ECO:0000256" key="4">
    <source>
        <dbReference type="ARBA" id="ARBA00023242"/>
    </source>
</evidence>
<evidence type="ECO:0000259" key="8">
    <source>
        <dbReference type="Pfam" id="PF07106"/>
    </source>
</evidence>
<dbReference type="Pfam" id="PF07106">
    <property type="entry name" value="WHD_TBPIP"/>
    <property type="match status" value="1"/>
</dbReference>
<evidence type="ECO:0000256" key="5">
    <source>
        <dbReference type="ARBA" id="ARBA00023254"/>
    </source>
</evidence>
<evidence type="ECO:0000256" key="6">
    <source>
        <dbReference type="SAM" id="Coils"/>
    </source>
</evidence>
<keyword evidence="3" id="KW-0233">DNA recombination</keyword>
<evidence type="ECO:0000256" key="1">
    <source>
        <dbReference type="ARBA" id="ARBA00004123"/>
    </source>
</evidence>